<dbReference type="GO" id="GO:0002926">
    <property type="term" value="P:tRNA wobble base 5-methoxycarbonylmethyl-2-thiouridinylation"/>
    <property type="evidence" value="ECO:0007669"/>
    <property type="project" value="TreeGrafter"/>
</dbReference>
<evidence type="ECO:0000256" key="4">
    <source>
        <dbReference type="ARBA" id="ARBA00023004"/>
    </source>
</evidence>
<dbReference type="GO" id="GO:0033588">
    <property type="term" value="C:elongator holoenzyme complex"/>
    <property type="evidence" value="ECO:0007669"/>
    <property type="project" value="TreeGrafter"/>
</dbReference>
<evidence type="ECO:0000256" key="1">
    <source>
        <dbReference type="ARBA" id="ARBA00022485"/>
    </source>
</evidence>
<dbReference type="InterPro" id="IPR016181">
    <property type="entry name" value="Acyl_CoA_acyltransferase"/>
</dbReference>
<keyword evidence="5" id="KW-0411">Iron-sulfur</keyword>
<dbReference type="InterPro" id="IPR039661">
    <property type="entry name" value="ELP3"/>
</dbReference>
<evidence type="ECO:0000313" key="7">
    <source>
        <dbReference type="EMBL" id="VDK57025.1"/>
    </source>
</evidence>
<dbReference type="InterPro" id="IPR000182">
    <property type="entry name" value="GNAT_dom"/>
</dbReference>
<keyword evidence="1" id="KW-0004">4Fe-4S</keyword>
<feature type="domain" description="N-acetyltransferase" evidence="6">
    <location>
        <begin position="43"/>
        <end position="201"/>
    </location>
</feature>
<sequence>MVQSGVEWSGTRQSQRACFVAHERAWLGLQRCTDERSRNSGTSTVSSLFFPYLTLLEIHNKIRPYNVELIRRDYVANGGWETFLSYEDPDQDILIGLLRLRKISDKAHRPELKGRTSVVRELHVYGSVVSVSDRDPSKFQHQGFGQLLMEEAARIAFYEHKSEKIVVISGVGTRDYYRKLGYELDGPYMSKPLSAEDFESE</sequence>
<dbReference type="GO" id="GO:0016747">
    <property type="term" value="F:acyltransferase activity, transferring groups other than amino-acyl groups"/>
    <property type="evidence" value="ECO:0007669"/>
    <property type="project" value="InterPro"/>
</dbReference>
<proteinExistence type="predicted"/>
<evidence type="ECO:0000313" key="8">
    <source>
        <dbReference type="Proteomes" id="UP000271889"/>
    </source>
</evidence>
<dbReference type="OrthoDB" id="10265243at2759"/>
<dbReference type="PANTHER" id="PTHR11135">
    <property type="entry name" value="HISTONE ACETYLTRANSFERASE-RELATED"/>
    <property type="match status" value="1"/>
</dbReference>
<dbReference type="AlphaFoldDB" id="A0A3P6RSL2"/>
<dbReference type="PANTHER" id="PTHR11135:SF0">
    <property type="entry name" value="ELONGATOR COMPLEX PROTEIN 3"/>
    <property type="match status" value="1"/>
</dbReference>
<accession>A0A3P6RSL2</accession>
<keyword evidence="4" id="KW-0408">Iron</keyword>
<dbReference type="GO" id="GO:0005634">
    <property type="term" value="C:nucleus"/>
    <property type="evidence" value="ECO:0007669"/>
    <property type="project" value="TreeGrafter"/>
</dbReference>
<dbReference type="PROSITE" id="PS51186">
    <property type="entry name" value="GNAT"/>
    <property type="match status" value="1"/>
</dbReference>
<evidence type="ECO:0000256" key="2">
    <source>
        <dbReference type="ARBA" id="ARBA00022691"/>
    </source>
</evidence>
<dbReference type="EMBL" id="UYRV01009948">
    <property type="protein sequence ID" value="VDK57025.1"/>
    <property type="molecule type" value="Genomic_DNA"/>
</dbReference>
<evidence type="ECO:0000256" key="5">
    <source>
        <dbReference type="ARBA" id="ARBA00023014"/>
    </source>
</evidence>
<gene>
    <name evidence="7" type="ORF">CGOC_LOCUS3840</name>
</gene>
<organism evidence="7 8">
    <name type="scientific">Cylicostephanus goldi</name>
    <name type="common">Nematode worm</name>
    <dbReference type="NCBI Taxonomy" id="71465"/>
    <lineage>
        <taxon>Eukaryota</taxon>
        <taxon>Metazoa</taxon>
        <taxon>Ecdysozoa</taxon>
        <taxon>Nematoda</taxon>
        <taxon>Chromadorea</taxon>
        <taxon>Rhabditida</taxon>
        <taxon>Rhabditina</taxon>
        <taxon>Rhabditomorpha</taxon>
        <taxon>Strongyloidea</taxon>
        <taxon>Strongylidae</taxon>
        <taxon>Cylicostephanus</taxon>
    </lineage>
</organism>
<evidence type="ECO:0000259" key="6">
    <source>
        <dbReference type="PROSITE" id="PS51186"/>
    </source>
</evidence>
<dbReference type="Proteomes" id="UP000271889">
    <property type="component" value="Unassembled WGS sequence"/>
</dbReference>
<keyword evidence="8" id="KW-1185">Reference proteome</keyword>
<evidence type="ECO:0000256" key="3">
    <source>
        <dbReference type="ARBA" id="ARBA00022723"/>
    </source>
</evidence>
<dbReference type="GO" id="GO:0046872">
    <property type="term" value="F:metal ion binding"/>
    <property type="evidence" value="ECO:0007669"/>
    <property type="project" value="UniProtKB-KW"/>
</dbReference>
<keyword evidence="3" id="KW-0479">Metal-binding</keyword>
<reference evidence="7 8" key="1">
    <citation type="submission" date="2018-11" db="EMBL/GenBank/DDBJ databases">
        <authorList>
            <consortium name="Pathogen Informatics"/>
        </authorList>
    </citation>
    <scope>NUCLEOTIDE SEQUENCE [LARGE SCALE GENOMIC DNA]</scope>
</reference>
<dbReference type="SUPFAM" id="SSF55729">
    <property type="entry name" value="Acyl-CoA N-acyltransferases (Nat)"/>
    <property type="match status" value="1"/>
</dbReference>
<keyword evidence="2" id="KW-0949">S-adenosyl-L-methionine</keyword>
<dbReference type="GO" id="GO:0051539">
    <property type="term" value="F:4 iron, 4 sulfur cluster binding"/>
    <property type="evidence" value="ECO:0007669"/>
    <property type="project" value="UniProtKB-KW"/>
</dbReference>
<name>A0A3P6RSL2_CYLGO</name>
<protein>
    <recommendedName>
        <fullName evidence="6">N-acetyltransferase domain-containing protein</fullName>
    </recommendedName>
</protein>
<dbReference type="GO" id="GO:0005737">
    <property type="term" value="C:cytoplasm"/>
    <property type="evidence" value="ECO:0007669"/>
    <property type="project" value="TreeGrafter"/>
</dbReference>
<dbReference type="Gene3D" id="3.40.630.30">
    <property type="match status" value="1"/>
</dbReference>